<keyword evidence="4" id="KW-1134">Transmembrane beta strand</keyword>
<evidence type="ECO:0000256" key="6">
    <source>
        <dbReference type="ARBA" id="ARBA00022692"/>
    </source>
</evidence>
<evidence type="ECO:0000256" key="8">
    <source>
        <dbReference type="ARBA" id="ARBA00023136"/>
    </source>
</evidence>
<evidence type="ECO:0000259" key="12">
    <source>
        <dbReference type="Pfam" id="PF13954"/>
    </source>
</evidence>
<proteinExistence type="inferred from homology"/>
<dbReference type="GO" id="GO:0009279">
    <property type="term" value="C:cell outer membrane"/>
    <property type="evidence" value="ECO:0007669"/>
    <property type="project" value="UniProtKB-SubCell"/>
</dbReference>
<evidence type="ECO:0000256" key="7">
    <source>
        <dbReference type="ARBA" id="ARBA00022729"/>
    </source>
</evidence>
<dbReference type="InterPro" id="IPR018030">
    <property type="entry name" value="Fimbrial_membr_usher_CS"/>
</dbReference>
<dbReference type="PANTHER" id="PTHR30451">
    <property type="entry name" value="OUTER MEMBRANE USHER PROTEIN"/>
    <property type="match status" value="1"/>
</dbReference>
<dbReference type="PANTHER" id="PTHR30451:SF21">
    <property type="entry name" value="FIMBRIAL USHER DOMAIN-CONTAINING PROTEIN YDET-RELATED"/>
    <property type="match status" value="1"/>
</dbReference>
<keyword evidence="9 10" id="KW-0998">Cell outer membrane</keyword>
<name>A0A8I0D0T8_9PSED</name>
<dbReference type="PROSITE" id="PS01151">
    <property type="entry name" value="FIMBRIAL_USHER"/>
    <property type="match status" value="1"/>
</dbReference>
<reference evidence="13" key="1">
    <citation type="journal article" date="2020" name="Microorganisms">
        <title>Reliable Identification of Environmental Pseudomonas Isolates Using the rpoD Gene.</title>
        <authorList>
            <consortium name="The Broad Institute Genome Sequencing Platform"/>
            <person name="Girard L."/>
            <person name="Lood C."/>
            <person name="Rokni-Zadeh H."/>
            <person name="van Noort V."/>
            <person name="Lavigne R."/>
            <person name="De Mot R."/>
        </authorList>
    </citation>
    <scope>NUCLEOTIDE SEQUENCE [LARGE SCALE GENOMIC DNA]</scope>
    <source>
        <strain evidence="13">SWRI145</strain>
    </source>
</reference>
<keyword evidence="3 10" id="KW-0813">Transport</keyword>
<dbReference type="FunFam" id="2.60.40.3110:FF:000001">
    <property type="entry name" value="Putative fimbrial outer membrane usher"/>
    <property type="match status" value="1"/>
</dbReference>
<evidence type="ECO:0000256" key="5">
    <source>
        <dbReference type="ARBA" id="ARBA00022558"/>
    </source>
</evidence>
<dbReference type="Pfam" id="PF13953">
    <property type="entry name" value="PapC_C"/>
    <property type="match status" value="1"/>
</dbReference>
<protein>
    <submittedName>
        <fullName evidence="13">Fimbrial biogenesis usher protein</fullName>
    </submittedName>
</protein>
<gene>
    <name evidence="13" type="ORF">HU722_37430</name>
</gene>
<dbReference type="EMBL" id="JABWQF010000032">
    <property type="protein sequence ID" value="MBC3297228.1"/>
    <property type="molecule type" value="Genomic_DNA"/>
</dbReference>
<feature type="domain" description="PapC N-terminal" evidence="12">
    <location>
        <begin position="27"/>
        <end position="172"/>
    </location>
</feature>
<evidence type="ECO:0000256" key="1">
    <source>
        <dbReference type="ARBA" id="ARBA00004571"/>
    </source>
</evidence>
<dbReference type="InterPro" id="IPR042186">
    <property type="entry name" value="FimD_plug_dom"/>
</dbReference>
<comment type="caution">
    <text evidence="13">The sequence shown here is derived from an EMBL/GenBank/DDBJ whole genome shotgun (WGS) entry which is preliminary data.</text>
</comment>
<dbReference type="Pfam" id="PF00577">
    <property type="entry name" value="Usher"/>
    <property type="match status" value="1"/>
</dbReference>
<dbReference type="SUPFAM" id="SSF141729">
    <property type="entry name" value="FimD N-terminal domain-like"/>
    <property type="match status" value="1"/>
</dbReference>
<dbReference type="AlphaFoldDB" id="A0A8I0D0T8"/>
<dbReference type="GO" id="GO:0015473">
    <property type="term" value="F:fimbrial usher porin activity"/>
    <property type="evidence" value="ECO:0007669"/>
    <property type="project" value="InterPro"/>
</dbReference>
<organism evidence="13">
    <name type="scientific">Pseudomonas tritici</name>
    <dbReference type="NCBI Taxonomy" id="2745518"/>
    <lineage>
        <taxon>Bacteria</taxon>
        <taxon>Pseudomonadati</taxon>
        <taxon>Pseudomonadota</taxon>
        <taxon>Gammaproteobacteria</taxon>
        <taxon>Pseudomonadales</taxon>
        <taxon>Pseudomonadaceae</taxon>
        <taxon>Pseudomonas</taxon>
    </lineage>
</organism>
<keyword evidence="8 10" id="KW-0472">Membrane</keyword>
<evidence type="ECO:0000256" key="3">
    <source>
        <dbReference type="ARBA" id="ARBA00022448"/>
    </source>
</evidence>
<sequence length="857" mass="93089">MTYNIRLLQVSSYCLMLVIPTVYAGVSFNPAFLAGDDNAVADLNYFASGSSLKPGSYKVDLYVNKTFIRNQSVRFEVGEKNEKDLQPVFTRKELEGLGVNVKSTHWTDDMQESDVLSLEKAMDDAHAIPDMDHLRLDLSIPQAALLNTARGYIPPEQWDQGINAFLLNYSVSGNKNYASSGEARSHFASIQPGLNIGPWRLRNNSSWSQNSNDSGSTSDWENISTTLERNVQSLEGELTIGDTSTQGTLFDSVPVRGVRLASDENMLPDSQKGFAPTIKGIAKSNAKVTIKQNGYTLYQTYVSPGAFEINDLFPTASSGDLQVSVLESDGSSSTFTVPYSTVTGLQREGHINYSFIAGRYRSASSEQSAPSLLQGTLFWGGGYGITLYGGMQYAEKFQSVSLGIGKNLGQLGAVSVDVTTAKSILADSSEHLGSSARFLYAKSLNDIGTTLNLLGYRYSTQGYYTFSDTTYKKMSGYNTPDTNKEEKDDKVDYADYYNLTYTKKGKLQVSVNQSLDSFGSLYISGTQQSYWHTDSKDNWLQAGYNTNIGDVSVGVSYSLNKYATQPNTDQVLALSFSLPLGKWLSTTGQDGRVKNNSYLSYSNSRDGEGHMTQNIGVNGTLLDDNNMNYSVQKSADNESSDAQGMISVGYRGTYNNLSVGYNNNGNNRQINYNVAGGAIVHRNGITFSQPLGDTNVLVSAPGASGTNLENNSGVKTDWRGYAVVPYASTYRLNRIALNTASLDKHVDLESNVVNVVPTKGAVVRAQFDARVGIRAIITLMKDGHPLPFGTIVTEGDSGAGGIVGDDGQVYLTGLPLKGKIRAQWGGNNTQQCSAPFNISQSEVNKSITDFTLLCQVN</sequence>
<dbReference type="InterPro" id="IPR043142">
    <property type="entry name" value="PapC-like_C_sf"/>
</dbReference>
<dbReference type="Pfam" id="PF13954">
    <property type="entry name" value="PapC_N"/>
    <property type="match status" value="1"/>
</dbReference>
<accession>A0A8I0D0T8</accession>
<dbReference type="NCBIfam" id="NF011740">
    <property type="entry name" value="PRK15193.1"/>
    <property type="match status" value="1"/>
</dbReference>
<dbReference type="InterPro" id="IPR025885">
    <property type="entry name" value="PapC_N"/>
</dbReference>
<evidence type="ECO:0000256" key="10">
    <source>
        <dbReference type="RuleBase" id="RU003884"/>
    </source>
</evidence>
<keyword evidence="6 10" id="KW-0812">Transmembrane</keyword>
<feature type="domain" description="PapC-like C-terminal" evidence="11">
    <location>
        <begin position="777"/>
        <end position="838"/>
    </location>
</feature>
<dbReference type="InterPro" id="IPR000015">
    <property type="entry name" value="Fimb_usher"/>
</dbReference>
<dbReference type="InterPro" id="IPR037224">
    <property type="entry name" value="PapC_N_sf"/>
</dbReference>
<dbReference type="Gene3D" id="2.60.40.3110">
    <property type="match status" value="1"/>
</dbReference>
<comment type="similarity">
    <text evidence="2 10">Belongs to the fimbrial export usher family.</text>
</comment>
<keyword evidence="5 10" id="KW-1029">Fimbrium biogenesis</keyword>
<evidence type="ECO:0000259" key="11">
    <source>
        <dbReference type="Pfam" id="PF13953"/>
    </source>
</evidence>
<dbReference type="Gene3D" id="2.60.40.2610">
    <property type="entry name" value="Outer membrane usher protein FimD, plug domain"/>
    <property type="match status" value="1"/>
</dbReference>
<dbReference type="GO" id="GO:0009297">
    <property type="term" value="P:pilus assembly"/>
    <property type="evidence" value="ECO:0007669"/>
    <property type="project" value="InterPro"/>
</dbReference>
<evidence type="ECO:0000256" key="4">
    <source>
        <dbReference type="ARBA" id="ARBA00022452"/>
    </source>
</evidence>
<dbReference type="Gene3D" id="3.10.20.410">
    <property type="match status" value="1"/>
</dbReference>
<dbReference type="Gene3D" id="2.60.40.2070">
    <property type="match status" value="1"/>
</dbReference>
<dbReference type="InterPro" id="IPR025949">
    <property type="entry name" value="PapC-like_C"/>
</dbReference>
<dbReference type="FunFam" id="2.60.40.2610:FF:000001">
    <property type="entry name" value="Outer membrane fimbrial usher protein"/>
    <property type="match status" value="1"/>
</dbReference>
<keyword evidence="7" id="KW-0732">Signal</keyword>
<evidence type="ECO:0000256" key="2">
    <source>
        <dbReference type="ARBA" id="ARBA00008064"/>
    </source>
</evidence>
<evidence type="ECO:0000256" key="9">
    <source>
        <dbReference type="ARBA" id="ARBA00023237"/>
    </source>
</evidence>
<comment type="subcellular location">
    <subcellularLocation>
        <location evidence="1 10">Cell outer membrane</location>
        <topology evidence="1 10">Multi-pass membrane protein</topology>
    </subcellularLocation>
</comment>
<evidence type="ECO:0000313" key="13">
    <source>
        <dbReference type="EMBL" id="MBC3297228.1"/>
    </source>
</evidence>